<evidence type="ECO:0000313" key="2">
    <source>
        <dbReference type="EMBL" id="XDQ74730.1"/>
    </source>
</evidence>
<protein>
    <submittedName>
        <fullName evidence="2">Uncharacterized protein</fullName>
    </submittedName>
</protein>
<sequence>MTTRAYGRTSWPWAAAAVLLFWQTWFLFHVYATENSGVRWDCDSEGCGTNDLAGPAIPFGAISAVAAAVLAAPYLGLGGAGVGALLAAFGLLVRREDDHALLAAYGLAALGVVLVMAGAVRAVRRGPAAEEDDRPPRPRGRPQVLALLRLLVAPATLLAAVPGTLAATGLVHGALDGPRWIMMLGLNGTVALLVALGSARLKHRPGVAQGPVPAERAAHAPARLNGLGTRGTAFVFDLTVRPERGAPYRIEVEHPLDLQDVRVHRAALVRHDPRRPWLVDLPQDPPAADLARARAAARTEPPAPAPYLWSPPPGSPALLLTGVFTAALVTLLAVA</sequence>
<organism evidence="2">
    <name type="scientific">Streptomyces sp. R44</name>
    <dbReference type="NCBI Taxonomy" id="3238633"/>
    <lineage>
        <taxon>Bacteria</taxon>
        <taxon>Bacillati</taxon>
        <taxon>Actinomycetota</taxon>
        <taxon>Actinomycetes</taxon>
        <taxon>Kitasatosporales</taxon>
        <taxon>Streptomycetaceae</taxon>
        <taxon>Streptomyces</taxon>
    </lineage>
</organism>
<keyword evidence="1" id="KW-1133">Transmembrane helix</keyword>
<dbReference type="EMBL" id="CP163444">
    <property type="protein sequence ID" value="XDQ74730.1"/>
    <property type="molecule type" value="Genomic_DNA"/>
</dbReference>
<keyword evidence="1" id="KW-0472">Membrane</keyword>
<reference evidence="2" key="1">
    <citation type="submission" date="2024-07" db="EMBL/GenBank/DDBJ databases">
        <authorList>
            <person name="Yu S.T."/>
        </authorList>
    </citation>
    <scope>NUCLEOTIDE SEQUENCE</scope>
    <source>
        <strain evidence="2">R44</strain>
    </source>
</reference>
<feature type="transmembrane region" description="Helical" evidence="1">
    <location>
        <begin position="180"/>
        <end position="199"/>
    </location>
</feature>
<name>A0AB39T2A7_9ACTN</name>
<keyword evidence="1" id="KW-0812">Transmembrane</keyword>
<feature type="transmembrane region" description="Helical" evidence="1">
    <location>
        <begin position="75"/>
        <end position="93"/>
    </location>
</feature>
<feature type="transmembrane region" description="Helical" evidence="1">
    <location>
        <begin position="12"/>
        <end position="32"/>
    </location>
</feature>
<dbReference type="AlphaFoldDB" id="A0AB39T2A7"/>
<feature type="transmembrane region" description="Helical" evidence="1">
    <location>
        <begin position="99"/>
        <end position="123"/>
    </location>
</feature>
<feature type="transmembrane region" description="Helical" evidence="1">
    <location>
        <begin position="144"/>
        <end position="168"/>
    </location>
</feature>
<gene>
    <name evidence="2" type="ORF">AB5J54_31250</name>
</gene>
<accession>A0AB39T2A7</accession>
<evidence type="ECO:0000256" key="1">
    <source>
        <dbReference type="SAM" id="Phobius"/>
    </source>
</evidence>
<proteinExistence type="predicted"/>
<dbReference type="RefSeq" id="WP_369147252.1">
    <property type="nucleotide sequence ID" value="NZ_CP163444.1"/>
</dbReference>